<dbReference type="InterPro" id="IPR013785">
    <property type="entry name" value="Aldolase_TIM"/>
</dbReference>
<dbReference type="NCBIfam" id="TIGR01182">
    <property type="entry name" value="eda"/>
    <property type="match status" value="1"/>
</dbReference>
<proteinExistence type="inferred from homology"/>
<reference evidence="7" key="1">
    <citation type="submission" date="2015-07" db="EMBL/GenBank/DDBJ databases">
        <title>Fjat-14205 dsm 2895.</title>
        <authorList>
            <person name="Liu B."/>
            <person name="Wang J."/>
            <person name="Zhu Y."/>
            <person name="Liu G."/>
            <person name="Chen Q."/>
            <person name="Chen Z."/>
            <person name="Lan J."/>
            <person name="Che J."/>
            <person name="Ge C."/>
            <person name="Shi H."/>
            <person name="Pan Z."/>
            <person name="Liu X."/>
        </authorList>
    </citation>
    <scope>NUCLEOTIDE SEQUENCE [LARGE SCALE GENOMIC DNA]</scope>
    <source>
        <strain evidence="7">DSM 25560</strain>
    </source>
</reference>
<dbReference type="Gene3D" id="3.20.20.70">
    <property type="entry name" value="Aldolase class I"/>
    <property type="match status" value="1"/>
</dbReference>
<dbReference type="PANTHER" id="PTHR30246">
    <property type="entry name" value="2-KETO-3-DEOXY-6-PHOSPHOGLUCONATE ALDOLASE"/>
    <property type="match status" value="1"/>
</dbReference>
<organism evidence="6 7">
    <name type="scientific">Lysinibacillus contaminans</name>
    <dbReference type="NCBI Taxonomy" id="1293441"/>
    <lineage>
        <taxon>Bacteria</taxon>
        <taxon>Bacillati</taxon>
        <taxon>Bacillota</taxon>
        <taxon>Bacilli</taxon>
        <taxon>Bacillales</taxon>
        <taxon>Bacillaceae</taxon>
        <taxon>Lysinibacillus</taxon>
    </lineage>
</organism>
<evidence type="ECO:0000256" key="3">
    <source>
        <dbReference type="ARBA" id="ARBA00011233"/>
    </source>
</evidence>
<comment type="subunit">
    <text evidence="3">Homotrimer.</text>
</comment>
<dbReference type="RefSeq" id="WP_053583501.1">
    <property type="nucleotide sequence ID" value="NZ_LGRV01000003.1"/>
</dbReference>
<comment type="pathway">
    <text evidence="1">Carbohydrate acid metabolism.</text>
</comment>
<sequence>MIPKYNVLQQLIDEKVVAVIRGATAEEAVQVAKAAIQGGIRAIELTYTTPQVHQVLNQLANEEVIVGAGTVLDSETARHAILHGAKFIVSPNFQKSIAALCNRYAVPYLPGCMTISEMVQAIESGCDIIKLFPANQFEPSFISSVQGPLPYVRIMPTGGISLKNINEWLDAGAVAVGIGSDLTKAFRAGGELEVKQLAAEYVTSIKKEGN</sequence>
<dbReference type="EMBL" id="LGRV01000003">
    <property type="protein sequence ID" value="KOS68657.1"/>
    <property type="molecule type" value="Genomic_DNA"/>
</dbReference>
<comment type="caution">
    <text evidence="6">The sequence shown here is derived from an EMBL/GenBank/DDBJ whole genome shotgun (WGS) entry which is preliminary data.</text>
</comment>
<name>A0ABR5K139_9BACI</name>
<dbReference type="Proteomes" id="UP000050668">
    <property type="component" value="Unassembled WGS sequence"/>
</dbReference>
<keyword evidence="7" id="KW-1185">Reference proteome</keyword>
<keyword evidence="4" id="KW-0456">Lyase</keyword>
<dbReference type="Pfam" id="PF01081">
    <property type="entry name" value="Aldolase"/>
    <property type="match status" value="1"/>
</dbReference>
<comment type="similarity">
    <text evidence="2">Belongs to the KHG/KDPG aldolase family.</text>
</comment>
<dbReference type="SUPFAM" id="SSF51569">
    <property type="entry name" value="Aldolase"/>
    <property type="match status" value="1"/>
</dbReference>
<gene>
    <name evidence="6" type="ORF">AEA09_08950</name>
</gene>
<evidence type="ECO:0000256" key="2">
    <source>
        <dbReference type="ARBA" id="ARBA00006906"/>
    </source>
</evidence>
<dbReference type="NCBIfam" id="NF005119">
    <property type="entry name" value="PRK06552.1"/>
    <property type="match status" value="1"/>
</dbReference>
<evidence type="ECO:0000256" key="5">
    <source>
        <dbReference type="ARBA" id="ARBA00023277"/>
    </source>
</evidence>
<accession>A0ABR5K139</accession>
<dbReference type="InterPro" id="IPR000887">
    <property type="entry name" value="Aldlse_KDPG_KHG"/>
</dbReference>
<dbReference type="PANTHER" id="PTHR30246:SF1">
    <property type="entry name" value="2-DEHYDRO-3-DEOXY-6-PHOSPHOGALACTONATE ALDOLASE-RELATED"/>
    <property type="match status" value="1"/>
</dbReference>
<keyword evidence="5" id="KW-0119">Carbohydrate metabolism</keyword>
<evidence type="ECO:0000256" key="1">
    <source>
        <dbReference type="ARBA" id="ARBA00004761"/>
    </source>
</evidence>
<evidence type="ECO:0000313" key="6">
    <source>
        <dbReference type="EMBL" id="KOS68657.1"/>
    </source>
</evidence>
<evidence type="ECO:0000313" key="7">
    <source>
        <dbReference type="Proteomes" id="UP000050668"/>
    </source>
</evidence>
<evidence type="ECO:0000256" key="4">
    <source>
        <dbReference type="ARBA" id="ARBA00023239"/>
    </source>
</evidence>
<protein>
    <submittedName>
        <fullName evidence="6">Ketohydroxyglutarate aldolase</fullName>
    </submittedName>
</protein>
<dbReference type="CDD" id="cd00452">
    <property type="entry name" value="KDPG_aldolase"/>
    <property type="match status" value="1"/>
</dbReference>